<dbReference type="Proteomes" id="UP000250266">
    <property type="component" value="Unassembled WGS sequence"/>
</dbReference>
<feature type="region of interest" description="Disordered" evidence="2">
    <location>
        <begin position="126"/>
        <end position="190"/>
    </location>
</feature>
<evidence type="ECO:0000256" key="1">
    <source>
        <dbReference type="PROSITE-ProRule" id="PRU00176"/>
    </source>
</evidence>
<keyword evidence="5" id="KW-1185">Reference proteome</keyword>
<dbReference type="Gene3D" id="3.30.70.330">
    <property type="match status" value="1"/>
</dbReference>
<dbReference type="AlphaFoldDB" id="A0A8E2EAG5"/>
<feature type="compositionally biased region" description="Basic and acidic residues" evidence="2">
    <location>
        <begin position="154"/>
        <end position="172"/>
    </location>
</feature>
<sequence length="190" mass="20734">MASNTKTAPPRGAPMNQTIYCKNLPDKLQKADLRRSLYMLFSTYGPVLDIVALKTPKMRGQAHVVFRDVQASTQAMRALQGFEFFGKQMKLSYAKGKSDTIAKLDGTFKIPTPEAATGIAATELQKSVFGGPPPGFEVAAPPATNTLPPPETSEGDKGVKRRREEESDKEDTSMEEEDDEGEAMDESDSD</sequence>
<feature type="compositionally biased region" description="Acidic residues" evidence="2">
    <location>
        <begin position="173"/>
        <end position="190"/>
    </location>
</feature>
<evidence type="ECO:0000256" key="2">
    <source>
        <dbReference type="SAM" id="MobiDB-lite"/>
    </source>
</evidence>
<proteinExistence type="predicted"/>
<dbReference type="PROSITE" id="PS50102">
    <property type="entry name" value="RRM"/>
    <property type="match status" value="1"/>
</dbReference>
<evidence type="ECO:0000313" key="4">
    <source>
        <dbReference type="EMBL" id="OCK80422.1"/>
    </source>
</evidence>
<dbReference type="EMBL" id="KV744960">
    <property type="protein sequence ID" value="OCK80422.1"/>
    <property type="molecule type" value="Genomic_DNA"/>
</dbReference>
<dbReference type="Pfam" id="PF00076">
    <property type="entry name" value="RRM_1"/>
    <property type="match status" value="1"/>
</dbReference>
<keyword evidence="1" id="KW-0694">RNA-binding</keyword>
<dbReference type="SMART" id="SM00360">
    <property type="entry name" value="RRM"/>
    <property type="match status" value="1"/>
</dbReference>
<dbReference type="OrthoDB" id="277802at2759"/>
<dbReference type="InterPro" id="IPR012677">
    <property type="entry name" value="Nucleotide-bd_a/b_plait_sf"/>
</dbReference>
<dbReference type="SUPFAM" id="SSF54928">
    <property type="entry name" value="RNA-binding domain, RBD"/>
    <property type="match status" value="1"/>
</dbReference>
<protein>
    <submittedName>
        <fullName evidence="4">RNA-binding domain-containing protein</fullName>
    </submittedName>
</protein>
<dbReference type="InterPro" id="IPR035979">
    <property type="entry name" value="RBD_domain_sf"/>
</dbReference>
<dbReference type="InterPro" id="IPR000504">
    <property type="entry name" value="RRM_dom"/>
</dbReference>
<reference evidence="4 5" key="1">
    <citation type="journal article" date="2016" name="Nat. Commun.">
        <title>Ectomycorrhizal ecology is imprinted in the genome of the dominant symbiotic fungus Cenococcum geophilum.</title>
        <authorList>
            <consortium name="DOE Joint Genome Institute"/>
            <person name="Peter M."/>
            <person name="Kohler A."/>
            <person name="Ohm R.A."/>
            <person name="Kuo A."/>
            <person name="Krutzmann J."/>
            <person name="Morin E."/>
            <person name="Arend M."/>
            <person name="Barry K.W."/>
            <person name="Binder M."/>
            <person name="Choi C."/>
            <person name="Clum A."/>
            <person name="Copeland A."/>
            <person name="Grisel N."/>
            <person name="Haridas S."/>
            <person name="Kipfer T."/>
            <person name="LaButti K."/>
            <person name="Lindquist E."/>
            <person name="Lipzen A."/>
            <person name="Maire R."/>
            <person name="Meier B."/>
            <person name="Mihaltcheva S."/>
            <person name="Molinier V."/>
            <person name="Murat C."/>
            <person name="Poggeler S."/>
            <person name="Quandt C.A."/>
            <person name="Sperisen C."/>
            <person name="Tritt A."/>
            <person name="Tisserant E."/>
            <person name="Crous P.W."/>
            <person name="Henrissat B."/>
            <person name="Nehls U."/>
            <person name="Egli S."/>
            <person name="Spatafora J.W."/>
            <person name="Grigoriev I.V."/>
            <person name="Martin F.M."/>
        </authorList>
    </citation>
    <scope>NUCLEOTIDE SEQUENCE [LARGE SCALE GENOMIC DNA]</scope>
    <source>
        <strain evidence="4 5">CBS 459.81</strain>
    </source>
</reference>
<feature type="domain" description="RRM" evidence="3">
    <location>
        <begin position="17"/>
        <end position="96"/>
    </location>
</feature>
<dbReference type="FunFam" id="3.30.70.330:FF:000572">
    <property type="entry name" value="U1 small nuclear ribonucleoprotein A"/>
    <property type="match status" value="1"/>
</dbReference>
<organism evidence="4 5">
    <name type="scientific">Lepidopterella palustris CBS 459.81</name>
    <dbReference type="NCBI Taxonomy" id="1314670"/>
    <lineage>
        <taxon>Eukaryota</taxon>
        <taxon>Fungi</taxon>
        <taxon>Dikarya</taxon>
        <taxon>Ascomycota</taxon>
        <taxon>Pezizomycotina</taxon>
        <taxon>Dothideomycetes</taxon>
        <taxon>Pleosporomycetidae</taxon>
        <taxon>Mytilinidiales</taxon>
        <taxon>Argynnaceae</taxon>
        <taxon>Lepidopterella</taxon>
    </lineage>
</organism>
<dbReference type="GO" id="GO:0003723">
    <property type="term" value="F:RNA binding"/>
    <property type="evidence" value="ECO:0007669"/>
    <property type="project" value="UniProtKB-UniRule"/>
</dbReference>
<gene>
    <name evidence="4" type="ORF">K432DRAFT_44101</name>
</gene>
<evidence type="ECO:0000259" key="3">
    <source>
        <dbReference type="PROSITE" id="PS50102"/>
    </source>
</evidence>
<name>A0A8E2EAG5_9PEZI</name>
<dbReference type="CDD" id="cd12246">
    <property type="entry name" value="RRM1_U1A_like"/>
    <property type="match status" value="1"/>
</dbReference>
<evidence type="ECO:0000313" key="5">
    <source>
        <dbReference type="Proteomes" id="UP000250266"/>
    </source>
</evidence>
<accession>A0A8E2EAG5</accession>